<dbReference type="InterPro" id="IPR050304">
    <property type="entry name" value="MT-severing_AAA_ATPase"/>
</dbReference>
<dbReference type="InterPro" id="IPR003960">
    <property type="entry name" value="ATPase_AAA_CS"/>
</dbReference>
<feature type="transmembrane region" description="Helical" evidence="3">
    <location>
        <begin position="965"/>
        <end position="984"/>
    </location>
</feature>
<evidence type="ECO:0000256" key="2">
    <source>
        <dbReference type="SAM" id="Coils"/>
    </source>
</evidence>
<organism evidence="5 6">
    <name type="scientific">Candidatus Phytoplasma oryzae</name>
    <dbReference type="NCBI Taxonomy" id="203274"/>
    <lineage>
        <taxon>Bacteria</taxon>
        <taxon>Bacillati</taxon>
        <taxon>Mycoplasmatota</taxon>
        <taxon>Mollicutes</taxon>
        <taxon>Acholeplasmatales</taxon>
        <taxon>Acholeplasmataceae</taxon>
        <taxon>Candidatus Phytoplasma</taxon>
        <taxon>16SrXI (Rice yellow dwarf group)</taxon>
    </lineage>
</organism>
<evidence type="ECO:0000313" key="6">
    <source>
        <dbReference type="Proteomes" id="UP000070069"/>
    </source>
</evidence>
<dbReference type="InterPro" id="IPR027417">
    <property type="entry name" value="P-loop_NTPase"/>
</dbReference>
<dbReference type="GO" id="GO:0016887">
    <property type="term" value="F:ATP hydrolysis activity"/>
    <property type="evidence" value="ECO:0007669"/>
    <property type="project" value="InterPro"/>
</dbReference>
<gene>
    <name evidence="5" type="ORF">AXA84_0413</name>
</gene>
<sequence length="988" mass="119018">MTSLKEENRKYQIKVDQQTTEITSLNTKLTQQYQLTGDLLSQLTDKSKELEHKQHELERNQQLSEEEKNQLKREIDILTKGIEKLTSSLQQEITKYNDLKEEFRRINEKFDFLERKINNDKQLEIEKKEYLNNEIGRYKREITELKSNNEELEQDRKIFSEAVVSFREALNTLKEVKIESKARIEKENNNLAANKYFRDSKDFPTFEDVIGKKKEKQQLKDILDRLINHELYEQHGIKKKPKGVLLYGPPGTGKTFLAKAFIKESNLPCFIVSSADFSKKYVGEAPQLIRNIFEAARERSPSIILIDECESVFKNRNMYGMHSDHGNVVTEFLSQIEGIYTDKKKPVFVIATTNFKDEIDNSILSRFNNLIEVNFWNGDDLKIFFKEIAKNYKIDLRTEKYFDEIIKKIMITSDEYGLRTPRKIIELFEQATLISLNYEKHNHLRILPIDLQLAFDRITEASILVDWTQHEHQKLQQEELFSIKEFKKIIIRHLFKDSYVQSREESNYFSLIYDKAILLDTNNKKLFYNQNNNKVISTIEINEDNLNKIKSFYSDEKDPFPQKLLGFYFEYDNNYENEQFLLKINKITTLEDIFDQIIKLKLKIKKIYFIWDINKIEENKKIFFHLKEKLIKKYFFLENDLDFNQKLLEACKQEENNKEELEEIIIQYLNNIKQNISYDVYHRFVLLKNNIYNEENKIDDDVLLEQVKKLTNYFFQKNEILDSIETIKNKILRDIKEQHQQKNKLKILQIINNFLERINFNKHFISDENDEEIKKKTKQEIFEKLEFFLENNQNMNIRKNEIKIKINEKIDQLTENIFLDYWENSIVNKLELDNLNTLEKENIFIKIKKKIKQNLIYNDNSLEKILENAQNDISNYINNFNSALEKKINNYFYFYFLEEKIDPILIDNNQIDFLKKQVFIFLKNELKNNKIKEEEIKNQTYLFLKKYDLKNKNIKKDLYFYVKKYPFFILIIIFLIFSNIKNFFNFKK</sequence>
<name>A0A139JQ64_9MOLU</name>
<dbReference type="PANTHER" id="PTHR23074:SF83">
    <property type="entry name" value="VACUOLAR PROTEIN SORTING-ASSOCIATED PROTEIN 4A"/>
    <property type="match status" value="1"/>
</dbReference>
<dbReference type="InterPro" id="IPR003593">
    <property type="entry name" value="AAA+_ATPase"/>
</dbReference>
<feature type="domain" description="AAA+ ATPase" evidence="4">
    <location>
        <begin position="240"/>
        <end position="378"/>
    </location>
</feature>
<comment type="similarity">
    <text evidence="1">Belongs to the AAA ATPase family.</text>
</comment>
<dbReference type="PATRIC" id="fig|203274.3.peg.209"/>
<dbReference type="SMART" id="SM00382">
    <property type="entry name" value="AAA"/>
    <property type="match status" value="1"/>
</dbReference>
<keyword evidence="3" id="KW-1133">Transmembrane helix</keyword>
<protein>
    <submittedName>
        <fullName evidence="5">ATPase associated with various cellular activities family protein</fullName>
    </submittedName>
</protein>
<dbReference type="SUPFAM" id="SSF52540">
    <property type="entry name" value="P-loop containing nucleoside triphosphate hydrolases"/>
    <property type="match status" value="1"/>
</dbReference>
<evidence type="ECO:0000313" key="5">
    <source>
        <dbReference type="EMBL" id="KXT29078.1"/>
    </source>
</evidence>
<dbReference type="PANTHER" id="PTHR23074">
    <property type="entry name" value="AAA DOMAIN-CONTAINING"/>
    <property type="match status" value="1"/>
</dbReference>
<accession>A0A139JQ64</accession>
<keyword evidence="3" id="KW-0472">Membrane</keyword>
<dbReference type="Gene3D" id="3.40.50.300">
    <property type="entry name" value="P-loop containing nucleotide triphosphate hydrolases"/>
    <property type="match status" value="1"/>
</dbReference>
<keyword evidence="1" id="KW-0547">Nucleotide-binding</keyword>
<keyword evidence="1" id="KW-0067">ATP-binding</keyword>
<keyword evidence="2" id="KW-0175">Coiled coil</keyword>
<proteinExistence type="inferred from homology"/>
<dbReference type="Pfam" id="PF00004">
    <property type="entry name" value="AAA"/>
    <property type="match status" value="1"/>
</dbReference>
<feature type="coiled-coil region" evidence="2">
    <location>
        <begin position="1"/>
        <end position="190"/>
    </location>
</feature>
<evidence type="ECO:0000256" key="3">
    <source>
        <dbReference type="SAM" id="Phobius"/>
    </source>
</evidence>
<evidence type="ECO:0000259" key="4">
    <source>
        <dbReference type="SMART" id="SM00382"/>
    </source>
</evidence>
<dbReference type="Proteomes" id="UP000070069">
    <property type="component" value="Unassembled WGS sequence"/>
</dbReference>
<dbReference type="InterPro" id="IPR003959">
    <property type="entry name" value="ATPase_AAA_core"/>
</dbReference>
<feature type="coiled-coil region" evidence="2">
    <location>
        <begin position="859"/>
        <end position="886"/>
    </location>
</feature>
<keyword evidence="3" id="KW-0812">Transmembrane</keyword>
<dbReference type="CDD" id="cd19481">
    <property type="entry name" value="RecA-like_protease"/>
    <property type="match status" value="1"/>
</dbReference>
<comment type="caution">
    <text evidence="5">The sequence shown here is derived from an EMBL/GenBank/DDBJ whole genome shotgun (WGS) entry which is preliminary data.</text>
</comment>
<feature type="coiled-coil region" evidence="2">
    <location>
        <begin position="644"/>
        <end position="671"/>
    </location>
</feature>
<dbReference type="GO" id="GO:0005524">
    <property type="term" value="F:ATP binding"/>
    <property type="evidence" value="ECO:0007669"/>
    <property type="project" value="UniProtKB-KW"/>
</dbReference>
<evidence type="ECO:0000256" key="1">
    <source>
        <dbReference type="RuleBase" id="RU003651"/>
    </source>
</evidence>
<reference evidence="5 6" key="1">
    <citation type="submission" date="2016-02" db="EMBL/GenBank/DDBJ databases">
        <title>A draft genome sequence of Candidatus Phytoplasma oryzae strain Mbita1, the causative agent of Napier Grass stunt disease in Kenya.</title>
        <authorList>
            <person name="Fischer A."/>
            <person name="Santa-Cruz I."/>
            <person name="Wambua L."/>
            <person name="Olds C."/>
            <person name="Midega C."/>
            <person name="Dickinson M."/>
            <person name="Kawicha P."/>
            <person name="Khan Z."/>
            <person name="Masiga D."/>
            <person name="Jores J."/>
            <person name="Bernd S."/>
        </authorList>
    </citation>
    <scope>NUCLEOTIDE SEQUENCE [LARGE SCALE GENOMIC DNA]</scope>
    <source>
        <strain evidence="5">Mbita1</strain>
    </source>
</reference>
<dbReference type="PROSITE" id="PS00674">
    <property type="entry name" value="AAA"/>
    <property type="match status" value="1"/>
</dbReference>
<dbReference type="EMBL" id="LTBM01000018">
    <property type="protein sequence ID" value="KXT29078.1"/>
    <property type="molecule type" value="Genomic_DNA"/>
</dbReference>
<dbReference type="AlphaFoldDB" id="A0A139JQ64"/>